<feature type="domain" description="Glycosyltransferase 2-like" evidence="3">
    <location>
        <begin position="5"/>
        <end position="145"/>
    </location>
</feature>
<accession>A0A9D2I8V3</accession>
<dbReference type="SUPFAM" id="SSF53448">
    <property type="entry name" value="Nucleotide-diphospho-sugar transferases"/>
    <property type="match status" value="1"/>
</dbReference>
<sequence>MKKVSIVVPIYNVEEYLEQCLDSLVGQNCENIVIEIILVNDGSTDQSLHIAQKYAKEYEQIRLVSQRNGGLSKARNTGMKLAEGEYLCFVDSDDWLETDTVQEMVSMMEAEDMDLCLFGANGYLSDENGLKRQPDEDYDYSPEYEGILYPGKELFGRLFANREFKAQACMYMMKRELVVRNKLRFKEGIIHEDELFTPFVFYYAKRAGLTRKKFYNRRIRKNSIITGSKVMEHMKGYGAVFLGLAKCPGCRDGSRKVAESYLALGMENLQQCLNYYVRLNGEERRAVRAFMKAVGEEKKRQGISFPFHYYMYLLKEYMGKRGKRKCI</sequence>
<protein>
    <submittedName>
        <fullName evidence="4">Glycosyltransferase</fullName>
        <ecNumber evidence="4">2.4.-.-</ecNumber>
    </submittedName>
</protein>
<reference evidence="4" key="1">
    <citation type="journal article" date="2021" name="PeerJ">
        <title>Extensive microbial diversity within the chicken gut microbiome revealed by metagenomics and culture.</title>
        <authorList>
            <person name="Gilroy R."/>
            <person name="Ravi A."/>
            <person name="Getino M."/>
            <person name="Pursley I."/>
            <person name="Horton D.L."/>
            <person name="Alikhan N.F."/>
            <person name="Baker D."/>
            <person name="Gharbi K."/>
            <person name="Hall N."/>
            <person name="Watson M."/>
            <person name="Adriaenssens E.M."/>
            <person name="Foster-Nyarko E."/>
            <person name="Jarju S."/>
            <person name="Secka A."/>
            <person name="Antonio M."/>
            <person name="Oren A."/>
            <person name="Chaudhuri R.R."/>
            <person name="La Ragione R."/>
            <person name="Hildebrand F."/>
            <person name="Pallen M.J."/>
        </authorList>
    </citation>
    <scope>NUCLEOTIDE SEQUENCE</scope>
    <source>
        <strain evidence="4">CHK179-7159</strain>
    </source>
</reference>
<dbReference type="PANTHER" id="PTHR22916">
    <property type="entry name" value="GLYCOSYLTRANSFERASE"/>
    <property type="match status" value="1"/>
</dbReference>
<dbReference type="InterPro" id="IPR001173">
    <property type="entry name" value="Glyco_trans_2-like"/>
</dbReference>
<keyword evidence="1 4" id="KW-0328">Glycosyltransferase</keyword>
<gene>
    <name evidence="4" type="ORF">H9717_11380</name>
</gene>
<dbReference type="EMBL" id="DWYY01000124">
    <property type="protein sequence ID" value="HJA93693.1"/>
    <property type="molecule type" value="Genomic_DNA"/>
</dbReference>
<reference evidence="4" key="2">
    <citation type="submission" date="2021-04" db="EMBL/GenBank/DDBJ databases">
        <authorList>
            <person name="Gilroy R."/>
        </authorList>
    </citation>
    <scope>NUCLEOTIDE SEQUENCE</scope>
    <source>
        <strain evidence="4">CHK179-7159</strain>
    </source>
</reference>
<evidence type="ECO:0000256" key="2">
    <source>
        <dbReference type="ARBA" id="ARBA00022679"/>
    </source>
</evidence>
<name>A0A9D2I8V3_9FIRM</name>
<proteinExistence type="predicted"/>
<dbReference type="Gene3D" id="3.90.550.10">
    <property type="entry name" value="Spore Coat Polysaccharide Biosynthesis Protein SpsA, Chain A"/>
    <property type="match status" value="1"/>
</dbReference>
<dbReference type="PANTHER" id="PTHR22916:SF51">
    <property type="entry name" value="GLYCOSYLTRANSFERASE EPSH-RELATED"/>
    <property type="match status" value="1"/>
</dbReference>
<dbReference type="Proteomes" id="UP000886858">
    <property type="component" value="Unassembled WGS sequence"/>
</dbReference>
<evidence type="ECO:0000313" key="5">
    <source>
        <dbReference type="Proteomes" id="UP000886858"/>
    </source>
</evidence>
<dbReference type="EC" id="2.4.-.-" evidence="4"/>
<dbReference type="Pfam" id="PF00535">
    <property type="entry name" value="Glycos_transf_2"/>
    <property type="match status" value="1"/>
</dbReference>
<dbReference type="InterPro" id="IPR029044">
    <property type="entry name" value="Nucleotide-diphossugar_trans"/>
</dbReference>
<organism evidence="4 5">
    <name type="scientific">Candidatus Eisenbergiella merdipullorum</name>
    <dbReference type="NCBI Taxonomy" id="2838553"/>
    <lineage>
        <taxon>Bacteria</taxon>
        <taxon>Bacillati</taxon>
        <taxon>Bacillota</taxon>
        <taxon>Clostridia</taxon>
        <taxon>Lachnospirales</taxon>
        <taxon>Lachnospiraceae</taxon>
        <taxon>Eisenbergiella</taxon>
    </lineage>
</organism>
<evidence type="ECO:0000259" key="3">
    <source>
        <dbReference type="Pfam" id="PF00535"/>
    </source>
</evidence>
<dbReference type="GO" id="GO:0016757">
    <property type="term" value="F:glycosyltransferase activity"/>
    <property type="evidence" value="ECO:0007669"/>
    <property type="project" value="UniProtKB-KW"/>
</dbReference>
<evidence type="ECO:0000256" key="1">
    <source>
        <dbReference type="ARBA" id="ARBA00022676"/>
    </source>
</evidence>
<comment type="caution">
    <text evidence="4">The sequence shown here is derived from an EMBL/GenBank/DDBJ whole genome shotgun (WGS) entry which is preliminary data.</text>
</comment>
<dbReference type="AlphaFoldDB" id="A0A9D2I8V3"/>
<keyword evidence="2 4" id="KW-0808">Transferase</keyword>
<evidence type="ECO:0000313" key="4">
    <source>
        <dbReference type="EMBL" id="HJA93693.1"/>
    </source>
</evidence>
<dbReference type="CDD" id="cd00761">
    <property type="entry name" value="Glyco_tranf_GTA_type"/>
    <property type="match status" value="1"/>
</dbReference>